<keyword evidence="4" id="KW-0479">Metal-binding</keyword>
<evidence type="ECO:0000259" key="11">
    <source>
        <dbReference type="Pfam" id="PF13878"/>
    </source>
</evidence>
<dbReference type="AlphaFoldDB" id="A0A1I7T4T6"/>
<organism evidence="13 14">
    <name type="scientific">Caenorhabditis tropicalis</name>
    <dbReference type="NCBI Taxonomy" id="1561998"/>
    <lineage>
        <taxon>Eukaryota</taxon>
        <taxon>Metazoa</taxon>
        <taxon>Ecdysozoa</taxon>
        <taxon>Nematoda</taxon>
        <taxon>Chromadorea</taxon>
        <taxon>Rhabditida</taxon>
        <taxon>Rhabditina</taxon>
        <taxon>Rhabditomorpha</taxon>
        <taxon>Rhabditoidea</taxon>
        <taxon>Rhabditidae</taxon>
        <taxon>Peloderinae</taxon>
        <taxon>Caenorhabditis</taxon>
    </lineage>
</organism>
<dbReference type="Pfam" id="PF13880">
    <property type="entry name" value="Acetyltransf_13"/>
    <property type="match status" value="1"/>
</dbReference>
<sequence length="307" mass="35502">MKGSQPPKRVRIDDFFKPEKFSSEEDEEENQEQSTSADVQKLKCPKRKVLSDDETDDIEKKKRAVRKRGAMMKDLGKSQMVLDCGQTVIGPTTCKECGMVYSVDAAEDVKAHEKFHREWQFKFEISKDFSATMLKFASSDFYGYKVFYLATLVDDKFKEMMSNHVSEINKLLGYSDEKDDLWTTDKRIFLVVCVHEQRILIGGILIIEKVTKVHTNVTRKEIASEDDVNDWIVGVDRIWVDPTCRRTGVAFCLLDAATSLDRQMEFRPRRLRIAFSDPTDDGVHLAKKFIETRYSKVDQFDGEILVY</sequence>
<dbReference type="PANTHER" id="PTHR45884:SF2">
    <property type="entry name" value="N-ACETYLTRANSFERASE ECO"/>
    <property type="match status" value="1"/>
</dbReference>
<dbReference type="InterPro" id="IPR016181">
    <property type="entry name" value="Acyl_CoA_acyltransferase"/>
</dbReference>
<evidence type="ECO:0000256" key="1">
    <source>
        <dbReference type="ARBA" id="ARBA00004123"/>
    </source>
</evidence>
<evidence type="ECO:0000256" key="5">
    <source>
        <dbReference type="ARBA" id="ARBA00022771"/>
    </source>
</evidence>
<evidence type="ECO:0000256" key="2">
    <source>
        <dbReference type="ARBA" id="ARBA00005816"/>
    </source>
</evidence>
<dbReference type="Pfam" id="PF13878">
    <property type="entry name" value="zf-C2H2_3"/>
    <property type="match status" value="1"/>
</dbReference>
<evidence type="ECO:0000256" key="8">
    <source>
        <dbReference type="ARBA" id="ARBA00023306"/>
    </source>
</evidence>
<keyword evidence="5" id="KW-0863">Zinc-finger</keyword>
<evidence type="ECO:0000256" key="3">
    <source>
        <dbReference type="ARBA" id="ARBA00022679"/>
    </source>
</evidence>
<dbReference type="eggNOG" id="KOG3014">
    <property type="taxonomic scope" value="Eukaryota"/>
</dbReference>
<dbReference type="GO" id="GO:0007064">
    <property type="term" value="P:mitotic sister chromatid cohesion"/>
    <property type="evidence" value="ECO:0007669"/>
    <property type="project" value="TreeGrafter"/>
</dbReference>
<reference evidence="14" key="1">
    <citation type="submission" date="2016-11" db="UniProtKB">
        <authorList>
            <consortium name="WormBaseParasite"/>
        </authorList>
    </citation>
    <scope>IDENTIFICATION</scope>
</reference>
<evidence type="ECO:0000259" key="12">
    <source>
        <dbReference type="Pfam" id="PF13880"/>
    </source>
</evidence>
<evidence type="ECO:0000313" key="13">
    <source>
        <dbReference type="Proteomes" id="UP000095282"/>
    </source>
</evidence>
<feature type="domain" description="N-acetyltransferase ESCO zinc-finger" evidence="11">
    <location>
        <begin position="79"/>
        <end position="117"/>
    </location>
</feature>
<feature type="compositionally biased region" description="Basic and acidic residues" evidence="10">
    <location>
        <begin position="10"/>
        <end position="23"/>
    </location>
</feature>
<accession>A0A1I7T4T6</accession>
<dbReference type="GO" id="GO:0008270">
    <property type="term" value="F:zinc ion binding"/>
    <property type="evidence" value="ECO:0007669"/>
    <property type="project" value="UniProtKB-KW"/>
</dbReference>
<dbReference type="GO" id="GO:0061733">
    <property type="term" value="F:protein-lysine-acetyltransferase activity"/>
    <property type="evidence" value="ECO:0007669"/>
    <property type="project" value="TreeGrafter"/>
</dbReference>
<dbReference type="GO" id="GO:0000785">
    <property type="term" value="C:chromatin"/>
    <property type="evidence" value="ECO:0007669"/>
    <property type="project" value="TreeGrafter"/>
</dbReference>
<keyword evidence="7" id="KW-0539">Nucleus</keyword>
<keyword evidence="3" id="KW-0808">Transferase</keyword>
<keyword evidence="9" id="KW-0012">Acyltransferase</keyword>
<feature type="region of interest" description="Disordered" evidence="10">
    <location>
        <begin position="1"/>
        <end position="44"/>
    </location>
</feature>
<dbReference type="SUPFAM" id="SSF55729">
    <property type="entry name" value="Acyl-CoA N-acyltransferases (Nat)"/>
    <property type="match status" value="1"/>
</dbReference>
<dbReference type="GO" id="GO:0005634">
    <property type="term" value="C:nucleus"/>
    <property type="evidence" value="ECO:0007669"/>
    <property type="project" value="UniProtKB-SubCell"/>
</dbReference>
<evidence type="ECO:0000256" key="6">
    <source>
        <dbReference type="ARBA" id="ARBA00022833"/>
    </source>
</evidence>
<dbReference type="Proteomes" id="UP000095282">
    <property type="component" value="Unplaced"/>
</dbReference>
<keyword evidence="8" id="KW-0131">Cell cycle</keyword>
<dbReference type="STRING" id="1561998.A0A1I7T4T6"/>
<feature type="domain" description="N-acetyltransferase ESCO acetyl-transferase" evidence="12">
    <location>
        <begin position="232"/>
        <end position="294"/>
    </location>
</feature>
<proteinExistence type="inferred from homology"/>
<name>A0A1I7T4T6_9PELO</name>
<evidence type="ECO:0000313" key="14">
    <source>
        <dbReference type="WBParaSite" id="Csp11.Scaffold505.g2405.t1"/>
    </source>
</evidence>
<dbReference type="InterPro" id="IPR028005">
    <property type="entry name" value="AcTrfase_ESCO_Znf_dom"/>
</dbReference>
<comment type="subcellular location">
    <subcellularLocation>
        <location evidence="1">Nucleus</location>
    </subcellularLocation>
</comment>
<evidence type="ECO:0000256" key="7">
    <source>
        <dbReference type="ARBA" id="ARBA00023242"/>
    </source>
</evidence>
<dbReference type="InterPro" id="IPR028009">
    <property type="entry name" value="ESCO_Acetyltransf_dom"/>
</dbReference>
<keyword evidence="6" id="KW-0862">Zinc</keyword>
<evidence type="ECO:0000256" key="10">
    <source>
        <dbReference type="SAM" id="MobiDB-lite"/>
    </source>
</evidence>
<evidence type="ECO:0000256" key="9">
    <source>
        <dbReference type="ARBA" id="ARBA00023315"/>
    </source>
</evidence>
<protein>
    <submittedName>
        <fullName evidence="14">N-acetyltransferase ESCO1</fullName>
    </submittedName>
</protein>
<comment type="similarity">
    <text evidence="2">Belongs to the acetyltransferase family. ECO subfamily.</text>
</comment>
<keyword evidence="13" id="KW-1185">Reference proteome</keyword>
<dbReference type="PANTHER" id="PTHR45884">
    <property type="entry name" value="N-ACETYLTRANSFERASE ECO"/>
    <property type="match status" value="1"/>
</dbReference>
<dbReference type="WBParaSite" id="Csp11.Scaffold505.g2405.t1">
    <property type="protein sequence ID" value="Csp11.Scaffold505.g2405.t1"/>
    <property type="gene ID" value="Csp11.Scaffold505.g2405"/>
</dbReference>
<evidence type="ECO:0000256" key="4">
    <source>
        <dbReference type="ARBA" id="ARBA00022723"/>
    </source>
</evidence>